<gene>
    <name evidence="1" type="ORF">G210_4969</name>
</gene>
<sequence>MSNQQFCVGKTRVESSESRFREFHQEKKKK</sequence>
<comment type="caution">
    <text evidence="1">The sequence shown here is derived from an EMBL/GenBank/DDBJ whole genome shotgun (WGS) entry which is preliminary data.</text>
</comment>
<evidence type="ECO:0000313" key="1">
    <source>
        <dbReference type="EMBL" id="EMG50028.1"/>
    </source>
</evidence>
<dbReference type="HOGENOM" id="CLU_3406316_0_0_1"/>
<keyword evidence="2" id="KW-1185">Reference proteome</keyword>
<reference evidence="1 2" key="1">
    <citation type="submission" date="2013-02" db="EMBL/GenBank/DDBJ databases">
        <title>Genome sequence of Candida maltosa Xu316, a potential industrial strain for xylitol and ethanol production.</title>
        <authorList>
            <person name="Yu J."/>
            <person name="Wang Q."/>
            <person name="Geng X."/>
            <person name="Bao W."/>
            <person name="He P."/>
            <person name="Cai J."/>
        </authorList>
    </citation>
    <scope>NUCLEOTIDE SEQUENCE [LARGE SCALE GENOMIC DNA]</scope>
    <source>
        <strain evidence="2">Xu316</strain>
    </source>
</reference>
<evidence type="ECO:0000313" key="2">
    <source>
        <dbReference type="Proteomes" id="UP000011777"/>
    </source>
</evidence>
<dbReference type="Proteomes" id="UP000011777">
    <property type="component" value="Unassembled WGS sequence"/>
</dbReference>
<name>M3JCX6_CANMX</name>
<dbReference type="EMBL" id="AOGT01000409">
    <property type="protein sequence ID" value="EMG50028.1"/>
    <property type="molecule type" value="Genomic_DNA"/>
</dbReference>
<proteinExistence type="predicted"/>
<dbReference type="AlphaFoldDB" id="M3JCX6"/>
<protein>
    <submittedName>
        <fullName evidence="1">Uncharacterized protein</fullName>
    </submittedName>
</protein>
<organism evidence="1 2">
    <name type="scientific">Candida maltosa (strain Xu316)</name>
    <name type="common">Yeast</name>
    <dbReference type="NCBI Taxonomy" id="1245528"/>
    <lineage>
        <taxon>Eukaryota</taxon>
        <taxon>Fungi</taxon>
        <taxon>Dikarya</taxon>
        <taxon>Ascomycota</taxon>
        <taxon>Saccharomycotina</taxon>
        <taxon>Pichiomycetes</taxon>
        <taxon>Debaryomycetaceae</taxon>
        <taxon>Candida/Lodderomyces clade</taxon>
        <taxon>Candida</taxon>
    </lineage>
</organism>
<accession>M3JCX6</accession>